<reference evidence="6 7" key="1">
    <citation type="submission" date="2020-06" db="EMBL/GenBank/DDBJ databases">
        <authorList>
            <consortium name="Wellcome Sanger Institute Data Sharing"/>
        </authorList>
    </citation>
    <scope>NUCLEOTIDE SEQUENCE [LARGE SCALE GENOMIC DNA]</scope>
</reference>
<accession>A0AAY4A026</accession>
<evidence type="ECO:0000313" key="7">
    <source>
        <dbReference type="Proteomes" id="UP000694580"/>
    </source>
</evidence>
<evidence type="ECO:0000256" key="1">
    <source>
        <dbReference type="ARBA" id="ARBA00004370"/>
    </source>
</evidence>
<reference evidence="6" key="2">
    <citation type="submission" date="2025-08" db="UniProtKB">
        <authorList>
            <consortium name="Ensembl"/>
        </authorList>
    </citation>
    <scope>IDENTIFICATION</scope>
</reference>
<feature type="domain" description="THD" evidence="5">
    <location>
        <begin position="43"/>
        <end position="181"/>
    </location>
</feature>
<evidence type="ECO:0000256" key="3">
    <source>
        <dbReference type="ARBA" id="ARBA00022514"/>
    </source>
</evidence>
<evidence type="ECO:0000256" key="2">
    <source>
        <dbReference type="ARBA" id="ARBA00008670"/>
    </source>
</evidence>
<keyword evidence="3" id="KW-0202">Cytokine</keyword>
<dbReference type="PANTHER" id="PTHR11471">
    <property type="entry name" value="TUMOR NECROSIS FACTOR FAMILY MEMBER"/>
    <property type="match status" value="1"/>
</dbReference>
<dbReference type="Gene3D" id="2.60.120.40">
    <property type="match status" value="1"/>
</dbReference>
<comment type="similarity">
    <text evidence="2">Belongs to the tumor necrosis factor family.</text>
</comment>
<dbReference type="GO" id="GO:0005615">
    <property type="term" value="C:extracellular space"/>
    <property type="evidence" value="ECO:0007669"/>
    <property type="project" value="UniProtKB-KW"/>
</dbReference>
<dbReference type="PANTHER" id="PTHR11471:SF24">
    <property type="entry name" value="TUMOR NECROSIS FACTOR LIGAND SUPERFAMILY MEMBER 15"/>
    <property type="match status" value="1"/>
</dbReference>
<dbReference type="GO" id="GO:0005125">
    <property type="term" value="F:cytokine activity"/>
    <property type="evidence" value="ECO:0007669"/>
    <property type="project" value="UniProtKB-KW"/>
</dbReference>
<dbReference type="SUPFAM" id="SSF49842">
    <property type="entry name" value="TNF-like"/>
    <property type="match status" value="1"/>
</dbReference>
<dbReference type="GO" id="GO:0005164">
    <property type="term" value="F:tumor necrosis factor receptor binding"/>
    <property type="evidence" value="ECO:0007669"/>
    <property type="project" value="InterPro"/>
</dbReference>
<dbReference type="GO" id="GO:0006955">
    <property type="term" value="P:immune response"/>
    <property type="evidence" value="ECO:0007669"/>
    <property type="project" value="InterPro"/>
</dbReference>
<dbReference type="Proteomes" id="UP000694580">
    <property type="component" value="Chromosome 3"/>
</dbReference>
<dbReference type="Ensembl" id="ENSDCDT00010000475.1">
    <property type="protein sequence ID" value="ENSDCDP00010000461.1"/>
    <property type="gene ID" value="ENSDCDG00010000241.1"/>
</dbReference>
<dbReference type="InterPro" id="IPR008983">
    <property type="entry name" value="Tumour_necrosis_fac-like_dom"/>
</dbReference>
<dbReference type="InterPro" id="IPR006052">
    <property type="entry name" value="TNF_dom"/>
</dbReference>
<proteinExistence type="inferred from homology"/>
<keyword evidence="4" id="KW-0472">Membrane</keyword>
<name>A0AAY4A026_9TELE</name>
<dbReference type="PROSITE" id="PS50049">
    <property type="entry name" value="THD_2"/>
    <property type="match status" value="1"/>
</dbReference>
<dbReference type="GO" id="GO:0016020">
    <property type="term" value="C:membrane"/>
    <property type="evidence" value="ECO:0007669"/>
    <property type="project" value="UniProtKB-SubCell"/>
</dbReference>
<organism evidence="6 7">
    <name type="scientific">Denticeps clupeoides</name>
    <name type="common">denticle herring</name>
    <dbReference type="NCBI Taxonomy" id="299321"/>
    <lineage>
        <taxon>Eukaryota</taxon>
        <taxon>Metazoa</taxon>
        <taxon>Chordata</taxon>
        <taxon>Craniata</taxon>
        <taxon>Vertebrata</taxon>
        <taxon>Euteleostomi</taxon>
        <taxon>Actinopterygii</taxon>
        <taxon>Neopterygii</taxon>
        <taxon>Teleostei</taxon>
        <taxon>Clupei</taxon>
        <taxon>Clupeiformes</taxon>
        <taxon>Denticipitoidei</taxon>
        <taxon>Denticipitidae</taxon>
        <taxon>Denticeps</taxon>
    </lineage>
</organism>
<dbReference type="AlphaFoldDB" id="A0AAY4A026"/>
<evidence type="ECO:0000313" key="6">
    <source>
        <dbReference type="Ensembl" id="ENSDCDP00010000461.1"/>
    </source>
</evidence>
<evidence type="ECO:0000256" key="4">
    <source>
        <dbReference type="ARBA" id="ARBA00023136"/>
    </source>
</evidence>
<reference evidence="6" key="3">
    <citation type="submission" date="2025-09" db="UniProtKB">
        <authorList>
            <consortium name="Ensembl"/>
        </authorList>
    </citation>
    <scope>IDENTIFICATION</scope>
</reference>
<protein>
    <recommendedName>
        <fullName evidence="5">THD domain-containing protein</fullName>
    </recommendedName>
</protein>
<keyword evidence="7" id="KW-1185">Reference proteome</keyword>
<comment type="subcellular location">
    <subcellularLocation>
        <location evidence="1">Membrane</location>
    </subcellularLocation>
</comment>
<dbReference type="Pfam" id="PF00229">
    <property type="entry name" value="TNF"/>
    <property type="match status" value="1"/>
</dbReference>
<evidence type="ECO:0000259" key="5">
    <source>
        <dbReference type="PROSITE" id="PS50049"/>
    </source>
</evidence>
<sequence length="181" mass="20280">GTTEVPLSKAPSPHTAPRPPVMAAGCSLTKVDVLIDNSVLYCPALAQHRNNTKPIQWEPRFNNGFSLTANNTLLTVPLDGLYYVYFGISYRIPGNYCEQKGVDRIQDLHTQVFKFTASYPKDIVIIKSIDSMTCTILAQRFVYAGQLIQLLKNDKLKMIIHTPHEVVNWFKGGIYFGAFLS</sequence>